<comment type="subunit">
    <text evidence="5 16">Homodimer.</text>
</comment>
<dbReference type="CDD" id="cd24015">
    <property type="entry name" value="ASKHA_NBD_PanK-III"/>
    <property type="match status" value="1"/>
</dbReference>
<reference evidence="18" key="1">
    <citation type="submission" date="2018-05" db="EMBL/GenBank/DDBJ databases">
        <authorList>
            <person name="Hao L."/>
        </authorList>
    </citation>
    <scope>NUCLEOTIDE SEQUENCE [LARGE SCALE GENOMIC DNA]</scope>
</reference>
<dbReference type="GO" id="GO:0005524">
    <property type="term" value="F:ATP binding"/>
    <property type="evidence" value="ECO:0007669"/>
    <property type="project" value="UniProtKB-UniRule"/>
</dbReference>
<comment type="caution">
    <text evidence="16">Lacks conserved residue(s) required for the propagation of feature annotation.</text>
</comment>
<evidence type="ECO:0000313" key="17">
    <source>
        <dbReference type="EMBL" id="SQD93016.1"/>
    </source>
</evidence>
<dbReference type="EC" id="2.7.1.33" evidence="6 16"/>
<feature type="active site" description="Proton acceptor" evidence="16">
    <location>
        <position position="108"/>
    </location>
</feature>
<evidence type="ECO:0000256" key="14">
    <source>
        <dbReference type="ARBA" id="ARBA00038036"/>
    </source>
</evidence>
<keyword evidence="8 16" id="KW-0808">Transferase</keyword>
<dbReference type="HAMAP" id="MF_01274">
    <property type="entry name" value="Pantothen_kinase_3"/>
    <property type="match status" value="1"/>
</dbReference>
<dbReference type="InterPro" id="IPR004619">
    <property type="entry name" value="Type_III_PanK"/>
</dbReference>
<accession>A0A2X3KZU7</accession>
<evidence type="ECO:0000256" key="9">
    <source>
        <dbReference type="ARBA" id="ARBA00022741"/>
    </source>
</evidence>
<comment type="similarity">
    <text evidence="14 16">Belongs to the type III pantothenate kinase family.</text>
</comment>
<comment type="pathway">
    <text evidence="4 16">Cofactor biosynthesis; coenzyme A biosynthesis; CoA from (R)-pantothenate: step 1/5.</text>
</comment>
<keyword evidence="11 16" id="KW-0067">ATP-binding</keyword>
<name>A0A2X3KZU7_9BACT</name>
<evidence type="ECO:0000256" key="3">
    <source>
        <dbReference type="ARBA" id="ARBA00004496"/>
    </source>
</evidence>
<dbReference type="SUPFAM" id="SSF53067">
    <property type="entry name" value="Actin-like ATPase domain"/>
    <property type="match status" value="2"/>
</dbReference>
<protein>
    <recommendedName>
        <fullName evidence="15 16">Type III pantothenate kinase</fullName>
        <ecNumber evidence="6 16">2.7.1.33</ecNumber>
    </recommendedName>
    <alternativeName>
        <fullName evidence="16">PanK-III</fullName>
    </alternativeName>
    <alternativeName>
        <fullName evidence="16">Pantothenic acid kinase</fullName>
    </alternativeName>
</protein>
<dbReference type="PANTHER" id="PTHR34265:SF1">
    <property type="entry name" value="TYPE III PANTOTHENATE KINASE"/>
    <property type="match status" value="1"/>
</dbReference>
<dbReference type="RefSeq" id="WP_122031427.1">
    <property type="nucleotide sequence ID" value="NZ_LS483254.1"/>
</dbReference>
<comment type="cofactor">
    <cofactor evidence="16">
        <name>NH4(+)</name>
        <dbReference type="ChEBI" id="CHEBI:28938"/>
    </cofactor>
    <cofactor evidence="16">
        <name>K(+)</name>
        <dbReference type="ChEBI" id="CHEBI:29103"/>
    </cofactor>
    <text evidence="16">A monovalent cation. Ammonium or potassium.</text>
</comment>
<keyword evidence="18" id="KW-1185">Reference proteome</keyword>
<evidence type="ECO:0000256" key="10">
    <source>
        <dbReference type="ARBA" id="ARBA00022777"/>
    </source>
</evidence>
<dbReference type="GO" id="GO:0005737">
    <property type="term" value="C:cytoplasm"/>
    <property type="evidence" value="ECO:0007669"/>
    <property type="project" value="UniProtKB-SubCell"/>
</dbReference>
<evidence type="ECO:0000256" key="5">
    <source>
        <dbReference type="ARBA" id="ARBA00011738"/>
    </source>
</evidence>
<evidence type="ECO:0000256" key="8">
    <source>
        <dbReference type="ARBA" id="ARBA00022679"/>
    </source>
</evidence>
<sequence length="254" mass="26143">MLLAVEVNNSTIALGVHDGESWRARWRLQTVVGRTGDEYAFLIGKMLRELRLGAEPRRAVLASVVPALTEVFGDVVERLSRSRPLVLGPGVKTGLDLRVDHPSEVGADLVAGAVAAHAMARGACVVVGFGAATTFTAVSAQGALVGVAIAPGLGTGAEALAERTAGLPRASLLPPSSVLGKNTVHAMQAGVVLGHVGLVRHLVGRIGDELGTGAVGVATGELAPLLAPLIPEIVVSDPWLTLDGLRLISDRNPR</sequence>
<keyword evidence="12 16" id="KW-0630">Potassium</keyword>
<keyword evidence="13 16" id="KW-0173">Coenzyme A biosynthesis</keyword>
<feature type="binding site" evidence="16">
    <location>
        <position position="183"/>
    </location>
    <ligand>
        <name>substrate</name>
    </ligand>
</feature>
<dbReference type="Pfam" id="PF03309">
    <property type="entry name" value="Pan_kinase"/>
    <property type="match status" value="1"/>
</dbReference>
<dbReference type="Proteomes" id="UP000249818">
    <property type="component" value="Chromosome BARAN1"/>
</dbReference>
<comment type="subcellular location">
    <subcellularLocation>
        <location evidence="3 16">Cytoplasm</location>
    </subcellularLocation>
</comment>
<evidence type="ECO:0000256" key="13">
    <source>
        <dbReference type="ARBA" id="ARBA00022993"/>
    </source>
</evidence>
<dbReference type="OrthoDB" id="9804707at2"/>
<dbReference type="NCBIfam" id="TIGR00671">
    <property type="entry name" value="baf"/>
    <property type="match status" value="1"/>
</dbReference>
<evidence type="ECO:0000256" key="6">
    <source>
        <dbReference type="ARBA" id="ARBA00012102"/>
    </source>
</evidence>
<dbReference type="KEGG" id="bana:BARAN1_0992"/>
<proteinExistence type="inferred from homology"/>
<dbReference type="PANTHER" id="PTHR34265">
    <property type="entry name" value="TYPE III PANTOTHENATE KINASE"/>
    <property type="match status" value="1"/>
</dbReference>
<dbReference type="Gene3D" id="3.30.420.40">
    <property type="match status" value="2"/>
</dbReference>
<dbReference type="GO" id="GO:0015937">
    <property type="term" value="P:coenzyme A biosynthetic process"/>
    <property type="evidence" value="ECO:0007669"/>
    <property type="project" value="UniProtKB-UniRule"/>
</dbReference>
<evidence type="ECO:0000256" key="4">
    <source>
        <dbReference type="ARBA" id="ARBA00005225"/>
    </source>
</evidence>
<evidence type="ECO:0000256" key="7">
    <source>
        <dbReference type="ARBA" id="ARBA00022490"/>
    </source>
</evidence>
<keyword evidence="9 16" id="KW-0547">Nucleotide-binding</keyword>
<evidence type="ECO:0000256" key="15">
    <source>
        <dbReference type="ARBA" id="ARBA00040883"/>
    </source>
</evidence>
<organism evidence="17 18">
    <name type="scientific">Candidatus Bipolaricaulis anaerobius</name>
    <dbReference type="NCBI Taxonomy" id="2026885"/>
    <lineage>
        <taxon>Bacteria</taxon>
        <taxon>Candidatus Bipolaricaulota</taxon>
        <taxon>Candidatus Bipolaricaulia</taxon>
        <taxon>Candidatus Bipolaricaulales</taxon>
        <taxon>Candidatus Bipolaricaulaceae</taxon>
        <taxon>Candidatus Bipolaricaulis</taxon>
    </lineage>
</organism>
<feature type="binding site" evidence="16">
    <location>
        <begin position="6"/>
        <end position="13"/>
    </location>
    <ligand>
        <name>ATP</name>
        <dbReference type="ChEBI" id="CHEBI:30616"/>
    </ligand>
</feature>
<dbReference type="InterPro" id="IPR043129">
    <property type="entry name" value="ATPase_NBD"/>
</dbReference>
<dbReference type="GO" id="GO:0004594">
    <property type="term" value="F:pantothenate kinase activity"/>
    <property type="evidence" value="ECO:0007669"/>
    <property type="project" value="UniProtKB-UniRule"/>
</dbReference>
<keyword evidence="10 16" id="KW-0418">Kinase</keyword>
<feature type="binding site" evidence="16">
    <location>
        <begin position="106"/>
        <end position="109"/>
    </location>
    <ligand>
        <name>substrate</name>
    </ligand>
</feature>
<evidence type="ECO:0000256" key="1">
    <source>
        <dbReference type="ARBA" id="ARBA00001206"/>
    </source>
</evidence>
<comment type="function">
    <text evidence="16">Catalyzes the phosphorylation of pantothenate (Pan), the first step in CoA biosynthesis.</text>
</comment>
<comment type="cofactor">
    <cofactor evidence="2">
        <name>K(+)</name>
        <dbReference type="ChEBI" id="CHEBI:29103"/>
    </cofactor>
</comment>
<dbReference type="EMBL" id="LS483254">
    <property type="protein sequence ID" value="SQD93016.1"/>
    <property type="molecule type" value="Genomic_DNA"/>
</dbReference>
<evidence type="ECO:0000256" key="11">
    <source>
        <dbReference type="ARBA" id="ARBA00022840"/>
    </source>
</evidence>
<comment type="catalytic activity">
    <reaction evidence="1 16">
        <text>(R)-pantothenate + ATP = (R)-4'-phosphopantothenate + ADP + H(+)</text>
        <dbReference type="Rhea" id="RHEA:16373"/>
        <dbReference type="ChEBI" id="CHEBI:10986"/>
        <dbReference type="ChEBI" id="CHEBI:15378"/>
        <dbReference type="ChEBI" id="CHEBI:29032"/>
        <dbReference type="ChEBI" id="CHEBI:30616"/>
        <dbReference type="ChEBI" id="CHEBI:456216"/>
        <dbReference type="EC" id="2.7.1.33"/>
    </reaction>
</comment>
<evidence type="ECO:0000256" key="16">
    <source>
        <dbReference type="HAMAP-Rule" id="MF_01274"/>
    </source>
</evidence>
<evidence type="ECO:0000313" key="18">
    <source>
        <dbReference type="Proteomes" id="UP000249818"/>
    </source>
</evidence>
<dbReference type="AlphaFoldDB" id="A0A2X3KZU7"/>
<evidence type="ECO:0000256" key="2">
    <source>
        <dbReference type="ARBA" id="ARBA00001958"/>
    </source>
</evidence>
<dbReference type="UniPathway" id="UPA00241">
    <property type="reaction ID" value="UER00352"/>
</dbReference>
<keyword evidence="7 16" id="KW-0963">Cytoplasm</keyword>
<gene>
    <name evidence="16 17" type="primary">coaX</name>
    <name evidence="17" type="ORF">BARAN1_0992</name>
</gene>
<evidence type="ECO:0000256" key="12">
    <source>
        <dbReference type="ARBA" id="ARBA00022958"/>
    </source>
</evidence>